<dbReference type="PANTHER" id="PTHR23317:SF76">
    <property type="entry name" value="LD20667P"/>
    <property type="match status" value="1"/>
</dbReference>
<dbReference type="GO" id="GO:0007264">
    <property type="term" value="P:small GTPase-mediated signal transduction"/>
    <property type="evidence" value="ECO:0007669"/>
    <property type="project" value="InterPro"/>
</dbReference>
<evidence type="ECO:0000313" key="1">
    <source>
        <dbReference type="EMBL" id="KAA0188606.1"/>
    </source>
</evidence>
<organism evidence="1 2">
    <name type="scientific">Fasciolopsis buskii</name>
    <dbReference type="NCBI Taxonomy" id="27845"/>
    <lineage>
        <taxon>Eukaryota</taxon>
        <taxon>Metazoa</taxon>
        <taxon>Spiralia</taxon>
        <taxon>Lophotrochozoa</taxon>
        <taxon>Platyhelminthes</taxon>
        <taxon>Trematoda</taxon>
        <taxon>Digenea</taxon>
        <taxon>Plagiorchiida</taxon>
        <taxon>Echinostomata</taxon>
        <taxon>Echinostomatoidea</taxon>
        <taxon>Fasciolidae</taxon>
        <taxon>Fasciolopsis</taxon>
    </lineage>
</organism>
<dbReference type="OrthoDB" id="47328at2759"/>
<dbReference type="InterPro" id="IPR026791">
    <property type="entry name" value="DOCK"/>
</dbReference>
<reference evidence="1" key="1">
    <citation type="submission" date="2019-05" db="EMBL/GenBank/DDBJ databases">
        <title>Annotation for the trematode Fasciolopsis buski.</title>
        <authorList>
            <person name="Choi Y.-J."/>
        </authorList>
    </citation>
    <scope>NUCLEOTIDE SEQUENCE</scope>
    <source>
        <strain evidence="1">HT</strain>
        <tissue evidence="1">Whole worm</tissue>
    </source>
</reference>
<keyword evidence="2" id="KW-1185">Reference proteome</keyword>
<gene>
    <name evidence="1" type="ORF">FBUS_03252</name>
</gene>
<proteinExistence type="predicted"/>
<dbReference type="AlphaFoldDB" id="A0A8E0RND1"/>
<evidence type="ECO:0000313" key="2">
    <source>
        <dbReference type="Proteomes" id="UP000728185"/>
    </source>
</evidence>
<comment type="caution">
    <text evidence="1">The sequence shown here is derived from an EMBL/GenBank/DDBJ whole genome shotgun (WGS) entry which is preliminary data.</text>
</comment>
<dbReference type="Proteomes" id="UP000728185">
    <property type="component" value="Unassembled WGS sequence"/>
</dbReference>
<name>A0A8E0RND1_9TREM</name>
<sequence>MESKSRLVYSGRGCYFFQPLCKIVYHKTQTAAQDRVRIKTSVANCPTADSVERVTNAAHVVPDLRLSRGSGGNSVSPTVPSALVPAPISSPAPAFLSFRDRTVHLCSRRFLATCLRLKSRLQCALESGTNSSGQMDNPEPFFVSMYLVNADEGRRISEEFYWNPNSASVDGMIPPELFRNLAWSQLTADPDLLPLEVSQPRSSVISGTQKSSRGFAPQPPTNVISSPAASVDFDRIRHVRSAIFSVPPHMVNLERIYLVVRIDKVLNGSISSAVEKYTKGALVSGSTTGTAGTNIVDNKAACLLSRSMAVYCRHLGRYRMPFAWGARSLCSTSHRLPLFKMDSGRITEAAFMQQIQSLTRLIDTSAISPRNWPSNSPEHVSTIGLETNLRGSLPLDLVERTLKTQTVPIILDLAVSELIDQSTDPGVQEVSLVVTPSLCPVQTGQLGGDKRYLVPATHPTLTPNELVREVEHFFDIRSIPVVGVGTDSVMHSSVGESGTFASVTSNRNDLFE</sequence>
<dbReference type="PANTHER" id="PTHR23317">
    <property type="entry name" value="DEDICATOR OF CYTOKINESIS DOCK"/>
    <property type="match status" value="1"/>
</dbReference>
<dbReference type="GO" id="GO:0005085">
    <property type="term" value="F:guanyl-nucleotide exchange factor activity"/>
    <property type="evidence" value="ECO:0007669"/>
    <property type="project" value="InterPro"/>
</dbReference>
<protein>
    <submittedName>
        <fullName evidence="1">Putative Dock-9</fullName>
    </submittedName>
</protein>
<dbReference type="EMBL" id="LUCM01008320">
    <property type="protein sequence ID" value="KAA0188606.1"/>
    <property type="molecule type" value="Genomic_DNA"/>
</dbReference>
<accession>A0A8E0RND1</accession>